<feature type="signal peptide" evidence="1">
    <location>
        <begin position="1"/>
        <end position="28"/>
    </location>
</feature>
<dbReference type="PANTHER" id="PTHR30032:SF8">
    <property type="entry name" value="GERMINATION-SPECIFIC N-ACETYLMURAMOYL-L-ALANINE AMIDASE"/>
    <property type="match status" value="1"/>
</dbReference>
<gene>
    <name evidence="4" type="ORF">I6U48_00675</name>
</gene>
<reference evidence="4" key="1">
    <citation type="submission" date="2020-12" db="EMBL/GenBank/DDBJ databases">
        <title>Clostridium thailandense sp. nov., a novel acetogenic bacterium isolated from peat land soil in Thailand.</title>
        <authorList>
            <person name="Chaikitkaew S."/>
            <person name="Birkeland N.K."/>
        </authorList>
    </citation>
    <scope>NUCLEOTIDE SEQUENCE</scope>
    <source>
        <strain evidence="4">PL3</strain>
    </source>
</reference>
<dbReference type="Pfam" id="PF16472">
    <property type="entry name" value="DUF5050"/>
    <property type="match status" value="1"/>
</dbReference>
<organism evidence="4 5">
    <name type="scientific">Clostridium thailandense</name>
    <dbReference type="NCBI Taxonomy" id="2794346"/>
    <lineage>
        <taxon>Bacteria</taxon>
        <taxon>Bacillati</taxon>
        <taxon>Bacillota</taxon>
        <taxon>Clostridia</taxon>
        <taxon>Eubacteriales</taxon>
        <taxon>Clostridiaceae</taxon>
        <taxon>Clostridium</taxon>
    </lineage>
</organism>
<dbReference type="RefSeq" id="WP_218318472.1">
    <property type="nucleotide sequence ID" value="NZ_JAEEGC010000004.1"/>
</dbReference>
<comment type="caution">
    <text evidence="4">The sequence shown here is derived from an EMBL/GenBank/DDBJ whole genome shotgun (WGS) entry which is preliminary data.</text>
</comment>
<evidence type="ECO:0000313" key="4">
    <source>
        <dbReference type="EMBL" id="MBV7271434.1"/>
    </source>
</evidence>
<evidence type="ECO:0000259" key="2">
    <source>
        <dbReference type="Pfam" id="PF07532"/>
    </source>
</evidence>
<dbReference type="AlphaFoldDB" id="A0A949TER6"/>
<dbReference type="InterPro" id="IPR032485">
    <property type="entry name" value="LRP1-like_beta_prop"/>
</dbReference>
<keyword evidence="5" id="KW-1185">Reference proteome</keyword>
<evidence type="ECO:0000313" key="5">
    <source>
        <dbReference type="Proteomes" id="UP000694308"/>
    </source>
</evidence>
<dbReference type="InterPro" id="IPR011081">
    <property type="entry name" value="Big_4"/>
</dbReference>
<accession>A0A949TER6</accession>
<feature type="chain" id="PRO_5036701997" evidence="1">
    <location>
        <begin position="29"/>
        <end position="817"/>
    </location>
</feature>
<feature type="domain" description="Prolow-density lipoprotein receptor-related protein 1-like beta-propeller" evidence="3">
    <location>
        <begin position="407"/>
        <end position="584"/>
    </location>
</feature>
<proteinExistence type="predicted"/>
<dbReference type="Proteomes" id="UP000694308">
    <property type="component" value="Unassembled WGS sequence"/>
</dbReference>
<dbReference type="InterPro" id="IPR007253">
    <property type="entry name" value="Cell_wall-bd_2"/>
</dbReference>
<dbReference type="EMBL" id="JAEEGC010000004">
    <property type="protein sequence ID" value="MBV7271434.1"/>
    <property type="molecule type" value="Genomic_DNA"/>
</dbReference>
<feature type="domain" description="Bacterial Ig-like" evidence="2">
    <location>
        <begin position="332"/>
        <end position="388"/>
    </location>
</feature>
<evidence type="ECO:0000259" key="3">
    <source>
        <dbReference type="Pfam" id="PF16472"/>
    </source>
</evidence>
<dbReference type="InterPro" id="IPR051922">
    <property type="entry name" value="Bact_Sporulation_Assoc"/>
</dbReference>
<protein>
    <submittedName>
        <fullName evidence="4">Cell wall-binding repeat-containing protein</fullName>
    </submittedName>
</protein>
<keyword evidence="1" id="KW-0732">Signal</keyword>
<dbReference type="PANTHER" id="PTHR30032">
    <property type="entry name" value="N-ACETYLMURAMOYL-L-ALANINE AMIDASE-RELATED"/>
    <property type="match status" value="1"/>
</dbReference>
<evidence type="ECO:0000256" key="1">
    <source>
        <dbReference type="SAM" id="SignalP"/>
    </source>
</evidence>
<dbReference type="Pfam" id="PF07532">
    <property type="entry name" value="Big_4"/>
    <property type="match status" value="1"/>
</dbReference>
<sequence>MENRKASSILCLFTILLATLTFTSKTQAASPDVTRISGLDRYETNLSIVKKGWAEAPNVIIANGENFPDALCAAPLAKSKNAPIILTSKDKLNSSALEELAKLKTKNVYIIGGTGVISSSIENQLKELGITCTRLAGEDRFETSVKVAEQLTTENGIAIASGENFPDALSIAPIAAKMDMPILLSSKDSLPNKVSTYLEDKNIPVSYVVGGVGVLSSDIKSSLKNPKRLSGMDRYETNIRVLNEFQDSLDLTSMFVASANNFPDALSGSVLASNYNAPIVLVDNAFGQATYDFLKQQNCKTVNILGGTGAVDAIAEYNLTNMVKYSNIVRVDDISDIAFINEDYHFPPKAIASFEDGSTKFVPVLWNSKKVDTSKAAAYQFEGTVSGYDGKVKLNLNVVADTDGSTRNIGNGTNVAYYKGYLYYSTSKDGNKVYRIKDDGTELTKISDDYALNINIADNHIYYSNSSDSGKIYRMNLDGSDKTKIIDKYSVFTVVKNYIYYSYKNQQESGFYRINTDGSNNTKLSNDYTYYSMSIADNYIYYANSNDNDSIYKMKIDGSGKTKLCSDSSTSINLEDGWIYYEAADGTFTEKGPGYKLYKIKTDGTERTKISDDFPASMIVYNGWIYYRSRLDGDNLYKIRVDGSNKTQLTSIRSEVISIIGGLVFYQAMDYSDGNFMIRLDGTSNSRFISTIISEKESNDTFASAMELNSSQNYGNAAPIRGRLEKDDVDFFKITASTSGYLNITFVSPSIGKNAVVTLMDVNGKTIYSTPAKYNGVTSFATMMYPGATCYIKLSSPHGELIESGLYDLSTWFTPAQ</sequence>
<name>A0A949TER6_9CLOT</name>
<dbReference type="Pfam" id="PF04122">
    <property type="entry name" value="CW_binding_2"/>
    <property type="match status" value="3"/>
</dbReference>